<evidence type="ECO:0000259" key="1">
    <source>
        <dbReference type="Pfam" id="PF01814"/>
    </source>
</evidence>
<dbReference type="AlphaFoldDB" id="A0A328E114"/>
<dbReference type="Proteomes" id="UP000249390">
    <property type="component" value="Unassembled WGS sequence"/>
</dbReference>
<comment type="caution">
    <text evidence="2">The sequence shown here is derived from an EMBL/GenBank/DDBJ whole genome shotgun (WGS) entry which is preliminary data.</text>
</comment>
<evidence type="ECO:0000313" key="2">
    <source>
        <dbReference type="EMBL" id="RAL51180.1"/>
    </source>
</evidence>
<dbReference type="Gene3D" id="1.20.120.520">
    <property type="entry name" value="nmb1532 protein domain like"/>
    <property type="match status" value="1"/>
</dbReference>
<name>A0A328E114_9ASTE</name>
<dbReference type="InterPro" id="IPR012312">
    <property type="entry name" value="Hemerythrin-like"/>
</dbReference>
<feature type="domain" description="Hemerythrin-like" evidence="1">
    <location>
        <begin position="114"/>
        <end position="257"/>
    </location>
</feature>
<dbReference type="PANTHER" id="PTHR35739:SF1">
    <property type="entry name" value="OS01G0861700 PROTEIN"/>
    <property type="match status" value="1"/>
</dbReference>
<gene>
    <name evidence="2" type="ORF">DM860_005536</name>
</gene>
<keyword evidence="3" id="KW-1185">Reference proteome</keyword>
<reference evidence="2 3" key="1">
    <citation type="submission" date="2018-06" db="EMBL/GenBank/DDBJ databases">
        <title>The Genome of Cuscuta australis (Dodder) Provides Insight into the Evolution of Plant Parasitism.</title>
        <authorList>
            <person name="Liu H."/>
        </authorList>
    </citation>
    <scope>NUCLEOTIDE SEQUENCE [LARGE SCALE GENOMIC DNA]</scope>
    <source>
        <strain evidence="3">cv. Yunnan</strain>
        <tissue evidence="2">Vines</tissue>
    </source>
</reference>
<evidence type="ECO:0000313" key="3">
    <source>
        <dbReference type="Proteomes" id="UP000249390"/>
    </source>
</evidence>
<proteinExistence type="predicted"/>
<dbReference type="CDD" id="cd12108">
    <property type="entry name" value="Hr-like"/>
    <property type="match status" value="1"/>
</dbReference>
<dbReference type="Pfam" id="PF01814">
    <property type="entry name" value="Hemerythrin"/>
    <property type="match status" value="1"/>
</dbReference>
<accession>A0A328E114</accession>
<organism evidence="2 3">
    <name type="scientific">Cuscuta australis</name>
    <dbReference type="NCBI Taxonomy" id="267555"/>
    <lineage>
        <taxon>Eukaryota</taxon>
        <taxon>Viridiplantae</taxon>
        <taxon>Streptophyta</taxon>
        <taxon>Embryophyta</taxon>
        <taxon>Tracheophyta</taxon>
        <taxon>Spermatophyta</taxon>
        <taxon>Magnoliopsida</taxon>
        <taxon>eudicotyledons</taxon>
        <taxon>Gunneridae</taxon>
        <taxon>Pentapetalae</taxon>
        <taxon>asterids</taxon>
        <taxon>lamiids</taxon>
        <taxon>Solanales</taxon>
        <taxon>Convolvulaceae</taxon>
        <taxon>Cuscuteae</taxon>
        <taxon>Cuscuta</taxon>
        <taxon>Cuscuta subgen. Grammica</taxon>
        <taxon>Cuscuta sect. Cleistogrammica</taxon>
    </lineage>
</organism>
<dbReference type="EMBL" id="NQVE01000054">
    <property type="protein sequence ID" value="RAL51180.1"/>
    <property type="molecule type" value="Genomic_DNA"/>
</dbReference>
<dbReference type="PANTHER" id="PTHR35739">
    <property type="entry name" value="OS01G0861700 PROTEIN"/>
    <property type="match status" value="1"/>
</dbReference>
<sequence>MGNCLDNSMKSTAEIAPADVIRTQPTVKLYGAPFGIETYCVRFALLYKPVTLIFVPSDRHETPAIEYKSQTVSGSLETLVQFLDAKFPEPQLLKGSVGGWHGETTPLVVWVATLQHRSMLWHLDRMVRWAEDLSSRGGKMPGDPAMGSPRMEIRKFAKRYSQLLELFLEHAQMEERVLFPILEKADRGLCKGANEEHARDLPVMNGIKEDIKSIGVLDSGNPVFQEGLSNLSTRLKTLQEHSKQHFEEEERKLLPLLEAAELTKLQQVSALEQCLSTMDGTHSRLFRFFMEGLVPQDAMQYMDMVAKCSDKDRVCRLFRLVVEKENSFGSTLGGPH</sequence>
<protein>
    <recommendedName>
        <fullName evidence="1">Hemerythrin-like domain-containing protein</fullName>
    </recommendedName>
</protein>